<feature type="compositionally biased region" description="Basic and acidic residues" evidence="1">
    <location>
        <begin position="112"/>
        <end position="125"/>
    </location>
</feature>
<keyword evidence="3" id="KW-1185">Reference proteome</keyword>
<dbReference type="KEGG" id="adin:H7849_18545"/>
<feature type="region of interest" description="Disordered" evidence="1">
    <location>
        <begin position="92"/>
        <end position="125"/>
    </location>
</feature>
<evidence type="ECO:0000313" key="3">
    <source>
        <dbReference type="Proteomes" id="UP000515312"/>
    </source>
</evidence>
<evidence type="ECO:0000313" key="2">
    <source>
        <dbReference type="EMBL" id="QNI31086.1"/>
    </source>
</evidence>
<proteinExistence type="predicted"/>
<sequence length="140" mass="14977">MGDREYLVGTNSSAETIAELNALPIRTVNGAVVLKDVAWPIVEVQTVHIASSEQVLTLPGTVIPLRSAHIYARVSGYLKGPVCGPGGYGTQGSVAGDHLGSRPGRLGSTADRSPRHPEAGRRKPHFHLIEKVRESKFKGF</sequence>
<dbReference type="Proteomes" id="UP000515312">
    <property type="component" value="Chromosome"/>
</dbReference>
<accession>A0A7G8BEW6</accession>
<dbReference type="AlphaFoldDB" id="A0A7G8BEW6"/>
<protein>
    <submittedName>
        <fullName evidence="2">Efflux RND transporter permease subunit</fullName>
    </submittedName>
</protein>
<evidence type="ECO:0000256" key="1">
    <source>
        <dbReference type="SAM" id="MobiDB-lite"/>
    </source>
</evidence>
<name>A0A7G8BEW6_9BACT</name>
<organism evidence="2 3">
    <name type="scientific">Alloacidobacterium dinghuense</name>
    <dbReference type="NCBI Taxonomy" id="2763107"/>
    <lineage>
        <taxon>Bacteria</taxon>
        <taxon>Pseudomonadati</taxon>
        <taxon>Acidobacteriota</taxon>
        <taxon>Terriglobia</taxon>
        <taxon>Terriglobales</taxon>
        <taxon>Acidobacteriaceae</taxon>
        <taxon>Alloacidobacterium</taxon>
    </lineage>
</organism>
<reference evidence="2 3" key="1">
    <citation type="submission" date="2020-08" db="EMBL/GenBank/DDBJ databases">
        <title>Edaphobacter telluris sp. nov. and Acidobacterium dinghuensis sp. nov., two acidobacteria isolated from forest soil.</title>
        <authorList>
            <person name="Fu J."/>
            <person name="Qiu L."/>
        </authorList>
    </citation>
    <scope>NUCLEOTIDE SEQUENCE [LARGE SCALE GENOMIC DNA]</scope>
    <source>
        <strain evidence="2">4Y35</strain>
    </source>
</reference>
<dbReference type="EMBL" id="CP060394">
    <property type="protein sequence ID" value="QNI31086.1"/>
    <property type="molecule type" value="Genomic_DNA"/>
</dbReference>
<gene>
    <name evidence="2" type="ORF">H7849_18545</name>
</gene>
<dbReference type="RefSeq" id="WP_186741445.1">
    <property type="nucleotide sequence ID" value="NZ_CP060394.1"/>
</dbReference>